<evidence type="ECO:0000313" key="2">
    <source>
        <dbReference type="Proteomes" id="UP000664277"/>
    </source>
</evidence>
<protein>
    <submittedName>
        <fullName evidence="1">Uncharacterized protein</fullName>
    </submittedName>
</protein>
<name>A0A8J7PC38_9BACT</name>
<organism evidence="1 2">
    <name type="scientific">Candidatus Obscuribacter phosphatis</name>
    <dbReference type="NCBI Taxonomy" id="1906157"/>
    <lineage>
        <taxon>Bacteria</taxon>
        <taxon>Bacillati</taxon>
        <taxon>Candidatus Melainabacteria</taxon>
        <taxon>Candidatus Obscuribacterales</taxon>
        <taxon>Candidatus Obscuribacteraceae</taxon>
        <taxon>Candidatus Obscuribacter</taxon>
    </lineage>
</organism>
<sequence>MAGQFSSTLMPTDGTMQLLSVSENGGFVVSLPAQLKPHQMELEALLGRVFTGRPRSEGNLALARQMSINWCISKCKQTGQSVEHCLQELS</sequence>
<dbReference type="EMBL" id="JAFLCK010000008">
    <property type="protein sequence ID" value="MBN8660146.1"/>
    <property type="molecule type" value="Genomic_DNA"/>
</dbReference>
<accession>A0A8J7PC38</accession>
<reference evidence="1" key="1">
    <citation type="submission" date="2021-02" db="EMBL/GenBank/DDBJ databases">
        <title>Genome-Resolved Metagenomics of a Microbial Community Performing Photosynthetic Biological Nutrient Removal.</title>
        <authorList>
            <person name="Mcdaniel E.A."/>
        </authorList>
    </citation>
    <scope>NUCLEOTIDE SEQUENCE</scope>
    <source>
        <strain evidence="1">UWPOB_OBS1</strain>
    </source>
</reference>
<comment type="caution">
    <text evidence="1">The sequence shown here is derived from an EMBL/GenBank/DDBJ whole genome shotgun (WGS) entry which is preliminary data.</text>
</comment>
<gene>
    <name evidence="1" type="ORF">J0M35_07265</name>
</gene>
<dbReference type="AlphaFoldDB" id="A0A8J7PC38"/>
<evidence type="ECO:0000313" key="1">
    <source>
        <dbReference type="EMBL" id="MBN8660146.1"/>
    </source>
</evidence>
<dbReference type="Proteomes" id="UP000664277">
    <property type="component" value="Unassembled WGS sequence"/>
</dbReference>
<proteinExistence type="predicted"/>